<feature type="transmembrane region" description="Helical" evidence="1">
    <location>
        <begin position="7"/>
        <end position="25"/>
    </location>
</feature>
<keyword evidence="1 2" id="KW-0812">Transmembrane</keyword>
<name>A0A4U9RT56_HATHI</name>
<dbReference type="EMBL" id="LR590481">
    <property type="protein sequence ID" value="VTQ94776.1"/>
    <property type="molecule type" value="Genomic_DNA"/>
</dbReference>
<dbReference type="KEGG" id="hhw:NCTC503_02382"/>
<keyword evidence="1" id="KW-0472">Membrane</keyword>
<evidence type="ECO:0000313" key="2">
    <source>
        <dbReference type="EMBL" id="VTQ94776.1"/>
    </source>
</evidence>
<accession>A0A4U9RT56</accession>
<evidence type="ECO:0000313" key="3">
    <source>
        <dbReference type="Proteomes" id="UP000308489"/>
    </source>
</evidence>
<feature type="transmembrane region" description="Helical" evidence="1">
    <location>
        <begin position="173"/>
        <end position="193"/>
    </location>
</feature>
<feature type="transmembrane region" description="Helical" evidence="1">
    <location>
        <begin position="143"/>
        <end position="161"/>
    </location>
</feature>
<dbReference type="Proteomes" id="UP000308489">
    <property type="component" value="Chromosome 1"/>
</dbReference>
<keyword evidence="1" id="KW-1133">Transmembrane helix</keyword>
<keyword evidence="3" id="KW-1185">Reference proteome</keyword>
<organism evidence="2 3">
    <name type="scientific">Hathewaya histolytica</name>
    <name type="common">Clostridium histolyticum</name>
    <dbReference type="NCBI Taxonomy" id="1498"/>
    <lineage>
        <taxon>Bacteria</taxon>
        <taxon>Bacillati</taxon>
        <taxon>Bacillota</taxon>
        <taxon>Clostridia</taxon>
        <taxon>Eubacteriales</taxon>
        <taxon>Clostridiaceae</taxon>
        <taxon>Hathewaya</taxon>
    </lineage>
</organism>
<dbReference type="RefSeq" id="WP_243117982.1">
    <property type="nucleotide sequence ID" value="NZ_CBCRUQ010000002.1"/>
</dbReference>
<gene>
    <name evidence="2" type="ORF">NCTC503_02382</name>
</gene>
<feature type="transmembrane region" description="Helical" evidence="1">
    <location>
        <begin position="311"/>
        <end position="330"/>
    </location>
</feature>
<dbReference type="AlphaFoldDB" id="A0A4U9RT56"/>
<proteinExistence type="predicted"/>
<reference evidence="2 3" key="1">
    <citation type="submission" date="2019-05" db="EMBL/GenBank/DDBJ databases">
        <authorList>
            <consortium name="Pathogen Informatics"/>
        </authorList>
    </citation>
    <scope>NUCLEOTIDE SEQUENCE [LARGE SCALE GENOMIC DNA]</scope>
    <source>
        <strain evidence="2 3">NCTC503</strain>
    </source>
</reference>
<protein>
    <submittedName>
        <fullName evidence="2">Putative transmembrane protein involved in polysaccharide synthesis</fullName>
    </submittedName>
</protein>
<feature type="transmembrane region" description="Helical" evidence="1">
    <location>
        <begin position="113"/>
        <end position="131"/>
    </location>
</feature>
<feature type="transmembrane region" description="Helical" evidence="1">
    <location>
        <begin position="31"/>
        <end position="49"/>
    </location>
</feature>
<evidence type="ECO:0000256" key="1">
    <source>
        <dbReference type="SAM" id="Phobius"/>
    </source>
</evidence>
<sequence length="412" mass="48447">MEKLRSLNFHMLCLYVLLAFCAIPMEFQGKFKIFFVGIFFLINGIYIFINKIEIKVKKVDIILYALITIVSIAILIISPYTIVFTMSIFGFLVILQLSFIPRYKISQEFLNKNIYMIFIISIIIQLILGRYNSLNGRISLSIIRDKNFSAMVMLLFFMYCVKNKFYLGKILSIGTILILNSRASVLTLILFFVVKLFRNTIWLILQKLRLNRIYKLFVLMLIFIISISYIWIFKVTSTYAVKGYQQGLNDISNKMRFAANIYAMDILKDNKEQLMIYGYDSDFKDAFNIYDHGVSDYRRFMGVRLVQPHNSIINIIVRTGIVFSLLYFYILSRIIDKLYTKDNLEYILPYLFSTLFLHELLNSRFLLFWIIVLCLPINKTIKNKKLESLFTKIKVYKVNIKNGVGKCITIKK</sequence>
<feature type="transmembrane region" description="Helical" evidence="1">
    <location>
        <begin position="213"/>
        <end position="232"/>
    </location>
</feature>
<feature type="transmembrane region" description="Helical" evidence="1">
    <location>
        <begin position="61"/>
        <end position="77"/>
    </location>
</feature>